<dbReference type="PANTHER" id="PTHR10622">
    <property type="entry name" value="HET DOMAIN-CONTAINING PROTEIN"/>
    <property type="match status" value="1"/>
</dbReference>
<dbReference type="VEuPathDB" id="FungiDB:F4678DRAFT_414006"/>
<feature type="domain" description="Heterokaryon incompatibility" evidence="1">
    <location>
        <begin position="22"/>
        <end position="158"/>
    </location>
</feature>
<proteinExistence type="predicted"/>
<comment type="caution">
    <text evidence="3">The sequence shown here is derived from an EMBL/GenBank/DDBJ whole genome shotgun (WGS) entry which is preliminary data.</text>
</comment>
<dbReference type="Pfam" id="PF26640">
    <property type="entry name" value="DUF8212"/>
    <property type="match status" value="1"/>
</dbReference>
<protein>
    <recommendedName>
        <fullName evidence="5">Heterokaryon incompatibility domain-containing protein</fullName>
    </recommendedName>
</protein>
<organism evidence="3 4">
    <name type="scientific">Xylaria arbuscula</name>
    <dbReference type="NCBI Taxonomy" id="114810"/>
    <lineage>
        <taxon>Eukaryota</taxon>
        <taxon>Fungi</taxon>
        <taxon>Dikarya</taxon>
        <taxon>Ascomycota</taxon>
        <taxon>Pezizomycotina</taxon>
        <taxon>Sordariomycetes</taxon>
        <taxon>Xylariomycetidae</taxon>
        <taxon>Xylariales</taxon>
        <taxon>Xylariaceae</taxon>
        <taxon>Xylaria</taxon>
    </lineage>
</organism>
<reference evidence="3" key="1">
    <citation type="submission" date="2022-07" db="EMBL/GenBank/DDBJ databases">
        <title>Genome Sequence of Xylaria arbuscula.</title>
        <authorList>
            <person name="Buettner E."/>
        </authorList>
    </citation>
    <scope>NUCLEOTIDE SEQUENCE</scope>
    <source>
        <strain evidence="3">VT107</strain>
    </source>
</reference>
<dbReference type="AlphaFoldDB" id="A0A9W8TRB4"/>
<feature type="domain" description="DUF8212" evidence="2">
    <location>
        <begin position="246"/>
        <end position="277"/>
    </location>
</feature>
<sequence>MWLINTETCALENITNPQTGSYAILSHTWEEEEVSFQQYHNIHEARKLKGLEKINMTIQLARNRGLQYAWVDTCCIDKSSSAELSEAINSMFKWYSDAAVCLVFLSDLSSNKVLLSTPDSNPRTAALARMGQLDGHQMSHNDLLARCRWFYRGWTLQELIAPTDVEFYDDGWNLIGNKWTLTVTITSITHIPFEVLSIPTLLRKVPIAQRMSWAANRSTTRVEDIAYCLFGLFGINLAPLYGEGENAFLRLQEELLRQSDDMSLFAWKAEAEHSQPYRGILAYSPREFRDSSFIGRFQRSVNDTREFRMTNKGLRLDQNYLAQENDNTAILYLQCYFLGDYNSDIGIHLMETPHGYVRFSPHVLVESRIPCNSVGFDKSSSAADTPIFLAKTVDSEDAHLLRQRSIGFTLHTGEIMHHIWPRAFHNSILQRAFYYTEPGMQLIMIECFGSSGERDKFILGIRYGLDGEWAALIDSLDKFSTCWGNAEGLMDLEELVKGDKVTEKEFDLLFWSSNKSHAKCHHYYEGTSHIMGMSTSNDETHFVIPGRFFDCAVQKRVHGAVRDLEIKVLKKAVLSSV</sequence>
<dbReference type="EMBL" id="JANPWZ010000213">
    <property type="protein sequence ID" value="KAJ3578441.1"/>
    <property type="molecule type" value="Genomic_DNA"/>
</dbReference>
<dbReference type="PANTHER" id="PTHR10622:SF12">
    <property type="entry name" value="HET DOMAIN-CONTAINING PROTEIN"/>
    <property type="match status" value="1"/>
</dbReference>
<evidence type="ECO:0000313" key="3">
    <source>
        <dbReference type="EMBL" id="KAJ3578441.1"/>
    </source>
</evidence>
<accession>A0A9W8TRB4</accession>
<dbReference type="InterPro" id="IPR010730">
    <property type="entry name" value="HET"/>
</dbReference>
<evidence type="ECO:0000313" key="4">
    <source>
        <dbReference type="Proteomes" id="UP001148614"/>
    </source>
</evidence>
<name>A0A9W8TRB4_9PEZI</name>
<gene>
    <name evidence="3" type="ORF">NPX13_g2116</name>
</gene>
<evidence type="ECO:0000259" key="1">
    <source>
        <dbReference type="Pfam" id="PF06985"/>
    </source>
</evidence>
<evidence type="ECO:0000259" key="2">
    <source>
        <dbReference type="Pfam" id="PF26640"/>
    </source>
</evidence>
<keyword evidence="4" id="KW-1185">Reference proteome</keyword>
<dbReference type="InterPro" id="IPR058525">
    <property type="entry name" value="DUF8212"/>
</dbReference>
<dbReference type="Pfam" id="PF06985">
    <property type="entry name" value="HET"/>
    <property type="match status" value="1"/>
</dbReference>
<dbReference type="Proteomes" id="UP001148614">
    <property type="component" value="Unassembled WGS sequence"/>
</dbReference>
<evidence type="ECO:0008006" key="5">
    <source>
        <dbReference type="Google" id="ProtNLM"/>
    </source>
</evidence>